<reference evidence="1" key="1">
    <citation type="submission" date="2019-08" db="EMBL/GenBank/DDBJ databases">
        <authorList>
            <person name="Kucharzyk K."/>
            <person name="Murdoch R.W."/>
            <person name="Higgins S."/>
            <person name="Loffler F."/>
        </authorList>
    </citation>
    <scope>NUCLEOTIDE SEQUENCE</scope>
</reference>
<proteinExistence type="predicted"/>
<dbReference type="EMBL" id="VSSQ01074475">
    <property type="protein sequence ID" value="MPN25332.1"/>
    <property type="molecule type" value="Genomic_DNA"/>
</dbReference>
<comment type="caution">
    <text evidence="1">The sequence shown here is derived from an EMBL/GenBank/DDBJ whole genome shotgun (WGS) entry which is preliminary data.</text>
</comment>
<accession>A0A645GH74</accession>
<name>A0A645GH74_9ZZZZ</name>
<gene>
    <name evidence="1" type="ORF">SDC9_172741</name>
</gene>
<sequence>MATVHFAANNSFSILNRYFADSLCNCHNKNNHNDRKNCKQDNAQHTYCASFQIVENDSHAIRQAGNDTSKDYQRYTIANTFCSDLFTNPHQENRSCCQSNCYHQDRPNTRIINSNTQAESHADCLNEAQYHCAVTSQFVNLFTTLFAFFVPTFQCWYNNLQKLQNNRSVDVWSNAHGKY</sequence>
<protein>
    <submittedName>
        <fullName evidence="1">Uncharacterized protein</fullName>
    </submittedName>
</protein>
<dbReference type="AlphaFoldDB" id="A0A645GH74"/>
<evidence type="ECO:0000313" key="1">
    <source>
        <dbReference type="EMBL" id="MPN25332.1"/>
    </source>
</evidence>
<organism evidence="1">
    <name type="scientific">bioreactor metagenome</name>
    <dbReference type="NCBI Taxonomy" id="1076179"/>
    <lineage>
        <taxon>unclassified sequences</taxon>
        <taxon>metagenomes</taxon>
        <taxon>ecological metagenomes</taxon>
    </lineage>
</organism>
<dbReference type="AntiFam" id="ANF00155">
    <property type="entry name" value="Shadow ORF (opposite secY)"/>
</dbReference>